<evidence type="ECO:0000313" key="2">
    <source>
        <dbReference type="Proteomes" id="UP000562045"/>
    </source>
</evidence>
<proteinExistence type="predicted"/>
<evidence type="ECO:0000313" key="1">
    <source>
        <dbReference type="EMBL" id="NYI47044.1"/>
    </source>
</evidence>
<name>A0A7Y9ZKC7_9ACTN</name>
<organism evidence="1 2">
    <name type="scientific">Nocardioides aromaticivorans</name>
    <dbReference type="NCBI Taxonomy" id="200618"/>
    <lineage>
        <taxon>Bacteria</taxon>
        <taxon>Bacillati</taxon>
        <taxon>Actinomycetota</taxon>
        <taxon>Actinomycetes</taxon>
        <taxon>Propionibacteriales</taxon>
        <taxon>Nocardioidaceae</taxon>
        <taxon>Nocardioides</taxon>
    </lineage>
</organism>
<dbReference type="AlphaFoldDB" id="A0A7Y9ZKC7"/>
<protein>
    <submittedName>
        <fullName evidence="1">Uncharacterized protein</fullName>
    </submittedName>
</protein>
<dbReference type="Proteomes" id="UP000562045">
    <property type="component" value="Unassembled WGS sequence"/>
</dbReference>
<reference evidence="1 2" key="1">
    <citation type="submission" date="2020-07" db="EMBL/GenBank/DDBJ databases">
        <title>Sequencing the genomes of 1000 actinobacteria strains.</title>
        <authorList>
            <person name="Klenk H.-P."/>
        </authorList>
    </citation>
    <scope>NUCLEOTIDE SEQUENCE [LARGE SCALE GENOMIC DNA]</scope>
    <source>
        <strain evidence="1 2">DSM 15131</strain>
    </source>
</reference>
<comment type="caution">
    <text evidence="1">The sequence shown here is derived from an EMBL/GenBank/DDBJ whole genome shotgun (WGS) entry which is preliminary data.</text>
</comment>
<sequence length="210" mass="22211">MPAFSPRTIRIPARRWATTYGRRMTIARPVAALAAITALVTSCSDTADDAAGAGKDDKPQETGIVATAAGGMKVEFTDFTVTCRPSEDDQPDAQIVSATSGWDFNRGPGGPTVPTEPAMLIEAADTTGRETLDLPHVEEWGNEKTFLVGFITEVGKEVELSSAEEQATGQIEVISASCDPEPRLEVRIDGTFGSEVSDATVTVKGYVSAD</sequence>
<dbReference type="EMBL" id="JACBZM010000001">
    <property type="protein sequence ID" value="NYI47044.1"/>
    <property type="molecule type" value="Genomic_DNA"/>
</dbReference>
<accession>A0A7Y9ZKC7</accession>
<gene>
    <name evidence="1" type="ORF">BJ993_004124</name>
</gene>
<dbReference type="RefSeq" id="WP_179650956.1">
    <property type="nucleotide sequence ID" value="NZ_JACBZM010000001.1"/>
</dbReference>